<sequence>MARVRRSRAGVTAALASSGYTRIAVSFSVLNIVLYSPMAVAQWAGWGGLSALGDDPDSVHEAVADGLDVAGINLAYGLVVIAATFAIRPHARSLPTRLTVLILTAIAASLLRIPALLALRSTPVDGAFVTAQSIIGPASVFVAVSAGLFTASLVARARDEERQRTAAVRQAARAINELQAEETRVRKAIADQLHGTLQFRLVSVTAGLDAIADRMGNGAMQTELRQWAETLEEIREEDVRSLSHTVFPSGADLGTTEAIQIMLNRLPASVATSVELGPRLQRFADEGGAPIPVPERLVAIYLVEEAVTNALKHGHARSVEVYAEVTPAADPEQWVLSVTVDDDGTGLASAAEPELHGLRRHADRLAYRGGTLEMTSAPIGGARLHFTLPFAQAEAATSVITPITISRPEL</sequence>
<comment type="caution">
    <text evidence="6">The sequence shown here is derived from an EMBL/GenBank/DDBJ whole genome shotgun (WGS) entry which is preliminary data.</text>
</comment>
<dbReference type="GO" id="GO:0016301">
    <property type="term" value="F:kinase activity"/>
    <property type="evidence" value="ECO:0007669"/>
    <property type="project" value="UniProtKB-KW"/>
</dbReference>
<dbReference type="SUPFAM" id="SSF55874">
    <property type="entry name" value="ATPase domain of HSP90 chaperone/DNA topoisomerase II/histidine kinase"/>
    <property type="match status" value="1"/>
</dbReference>
<dbReference type="Proteomes" id="UP001595900">
    <property type="component" value="Unassembled WGS sequence"/>
</dbReference>
<dbReference type="Gene3D" id="3.30.565.10">
    <property type="entry name" value="Histidine kinase-like ATPase, C-terminal domain"/>
    <property type="match status" value="1"/>
</dbReference>
<evidence type="ECO:0000256" key="3">
    <source>
        <dbReference type="ARBA" id="ARBA00023012"/>
    </source>
</evidence>
<keyword evidence="4" id="KW-0175">Coiled coil</keyword>
<keyword evidence="5" id="KW-0812">Transmembrane</keyword>
<dbReference type="RefSeq" id="WP_390232041.1">
    <property type="nucleotide sequence ID" value="NZ_JBHSCN010000022.1"/>
</dbReference>
<gene>
    <name evidence="6" type="ORF">ACFOYW_17520</name>
</gene>
<organism evidence="6 7">
    <name type="scientific">Gryllotalpicola reticulitermitis</name>
    <dbReference type="NCBI Taxonomy" id="1184153"/>
    <lineage>
        <taxon>Bacteria</taxon>
        <taxon>Bacillati</taxon>
        <taxon>Actinomycetota</taxon>
        <taxon>Actinomycetes</taxon>
        <taxon>Micrococcales</taxon>
        <taxon>Microbacteriaceae</taxon>
        <taxon>Gryllotalpicola</taxon>
    </lineage>
</organism>
<keyword evidence="7" id="KW-1185">Reference proteome</keyword>
<dbReference type="EMBL" id="JBHSCN010000022">
    <property type="protein sequence ID" value="MFC4245171.1"/>
    <property type="molecule type" value="Genomic_DNA"/>
</dbReference>
<keyword evidence="1" id="KW-0808">Transferase</keyword>
<feature type="coiled-coil region" evidence="4">
    <location>
        <begin position="157"/>
        <end position="191"/>
    </location>
</feature>
<dbReference type="InterPro" id="IPR050482">
    <property type="entry name" value="Sensor_HK_TwoCompSys"/>
</dbReference>
<evidence type="ECO:0000256" key="2">
    <source>
        <dbReference type="ARBA" id="ARBA00022777"/>
    </source>
</evidence>
<evidence type="ECO:0000256" key="5">
    <source>
        <dbReference type="SAM" id="Phobius"/>
    </source>
</evidence>
<protein>
    <submittedName>
        <fullName evidence="6">Sensor histidine kinase</fullName>
    </submittedName>
</protein>
<dbReference type="InterPro" id="IPR036890">
    <property type="entry name" value="HATPase_C_sf"/>
</dbReference>
<feature type="transmembrane region" description="Helical" evidence="5">
    <location>
        <begin position="20"/>
        <end position="46"/>
    </location>
</feature>
<reference evidence="7" key="1">
    <citation type="journal article" date="2019" name="Int. J. Syst. Evol. Microbiol.">
        <title>The Global Catalogue of Microorganisms (GCM) 10K type strain sequencing project: providing services to taxonomists for standard genome sequencing and annotation.</title>
        <authorList>
            <consortium name="The Broad Institute Genomics Platform"/>
            <consortium name="The Broad Institute Genome Sequencing Center for Infectious Disease"/>
            <person name="Wu L."/>
            <person name="Ma J."/>
        </authorList>
    </citation>
    <scope>NUCLEOTIDE SEQUENCE [LARGE SCALE GENOMIC DNA]</scope>
    <source>
        <strain evidence="7">CGMCC 1.10363</strain>
    </source>
</reference>
<keyword evidence="2 6" id="KW-0418">Kinase</keyword>
<evidence type="ECO:0000313" key="7">
    <source>
        <dbReference type="Proteomes" id="UP001595900"/>
    </source>
</evidence>
<proteinExistence type="predicted"/>
<keyword evidence="5" id="KW-1133">Transmembrane helix</keyword>
<name>A0ABV8Q9V8_9MICO</name>
<accession>A0ABV8Q9V8</accession>
<dbReference type="PANTHER" id="PTHR24421">
    <property type="entry name" value="NITRATE/NITRITE SENSOR PROTEIN NARX-RELATED"/>
    <property type="match status" value="1"/>
</dbReference>
<evidence type="ECO:0000256" key="1">
    <source>
        <dbReference type="ARBA" id="ARBA00022679"/>
    </source>
</evidence>
<feature type="transmembrane region" description="Helical" evidence="5">
    <location>
        <begin position="134"/>
        <end position="155"/>
    </location>
</feature>
<evidence type="ECO:0000313" key="6">
    <source>
        <dbReference type="EMBL" id="MFC4245171.1"/>
    </source>
</evidence>
<keyword evidence="3" id="KW-0902">Two-component regulatory system</keyword>
<feature type="transmembrane region" description="Helical" evidence="5">
    <location>
        <begin position="66"/>
        <end position="86"/>
    </location>
</feature>
<keyword evidence="5" id="KW-0472">Membrane</keyword>
<evidence type="ECO:0000256" key="4">
    <source>
        <dbReference type="SAM" id="Coils"/>
    </source>
</evidence>
<feature type="transmembrane region" description="Helical" evidence="5">
    <location>
        <begin position="98"/>
        <end position="119"/>
    </location>
</feature>